<feature type="compositionally biased region" description="Basic and acidic residues" evidence="1">
    <location>
        <begin position="141"/>
        <end position="153"/>
    </location>
</feature>
<dbReference type="Pfam" id="PF02120">
    <property type="entry name" value="Flg_hook"/>
    <property type="match status" value="1"/>
</dbReference>
<evidence type="ECO:0000256" key="1">
    <source>
        <dbReference type="SAM" id="MobiDB-lite"/>
    </source>
</evidence>
<evidence type="ECO:0000313" key="4">
    <source>
        <dbReference type="Proteomes" id="UP000617634"/>
    </source>
</evidence>
<dbReference type="RefSeq" id="WP_197160678.1">
    <property type="nucleotide sequence ID" value="NZ_JADZGI010000001.1"/>
</dbReference>
<feature type="region of interest" description="Disordered" evidence="1">
    <location>
        <begin position="457"/>
        <end position="519"/>
    </location>
</feature>
<gene>
    <name evidence="3" type="ORF">I5E68_03115</name>
</gene>
<accession>A0A931H9P0</accession>
<protein>
    <submittedName>
        <fullName evidence="3">Flagellar hook-length control protein FliK</fullName>
    </submittedName>
</protein>
<keyword evidence="3" id="KW-0282">Flagellum</keyword>
<feature type="region of interest" description="Disordered" evidence="1">
    <location>
        <begin position="1"/>
        <end position="83"/>
    </location>
</feature>
<feature type="compositionally biased region" description="Low complexity" evidence="1">
    <location>
        <begin position="1"/>
        <end position="17"/>
    </location>
</feature>
<proteinExistence type="predicted"/>
<dbReference type="AlphaFoldDB" id="A0A931H9P0"/>
<feature type="compositionally biased region" description="Basic and acidic residues" evidence="1">
    <location>
        <begin position="63"/>
        <end position="79"/>
    </location>
</feature>
<dbReference type="EMBL" id="JADZGI010000001">
    <property type="protein sequence ID" value="MBH0111942.1"/>
    <property type="molecule type" value="Genomic_DNA"/>
</dbReference>
<reference evidence="3" key="1">
    <citation type="submission" date="2020-11" db="EMBL/GenBank/DDBJ databases">
        <title>Novosphingobium aureum sp. nov., a marine bacterium isolated from sediment of a salt flat.</title>
        <authorList>
            <person name="Yoo Y."/>
            <person name="Kim J.-J."/>
        </authorList>
    </citation>
    <scope>NUCLEOTIDE SEQUENCE</scope>
    <source>
        <strain evidence="3">YJ-S2-02</strain>
    </source>
</reference>
<keyword evidence="3" id="KW-0966">Cell projection</keyword>
<comment type="caution">
    <text evidence="3">The sequence shown here is derived from an EMBL/GenBank/DDBJ whole genome shotgun (WGS) entry which is preliminary data.</text>
</comment>
<feature type="region of interest" description="Disordered" evidence="1">
    <location>
        <begin position="225"/>
        <end position="335"/>
    </location>
</feature>
<dbReference type="InterPro" id="IPR038610">
    <property type="entry name" value="FliK-like_C_sf"/>
</dbReference>
<feature type="compositionally biased region" description="Low complexity" evidence="1">
    <location>
        <begin position="278"/>
        <end position="297"/>
    </location>
</feature>
<organism evidence="3 4">
    <name type="scientific">Novosphingobium aureum</name>
    <dbReference type="NCBI Taxonomy" id="2792964"/>
    <lineage>
        <taxon>Bacteria</taxon>
        <taxon>Pseudomonadati</taxon>
        <taxon>Pseudomonadota</taxon>
        <taxon>Alphaproteobacteria</taxon>
        <taxon>Sphingomonadales</taxon>
        <taxon>Sphingomonadaceae</taxon>
        <taxon>Novosphingobium</taxon>
    </lineage>
</organism>
<evidence type="ECO:0000313" key="3">
    <source>
        <dbReference type="EMBL" id="MBH0111942.1"/>
    </source>
</evidence>
<dbReference type="InterPro" id="IPR021136">
    <property type="entry name" value="Flagellar_hook_control-like_C"/>
</dbReference>
<dbReference type="Proteomes" id="UP000617634">
    <property type="component" value="Unassembled WGS sequence"/>
</dbReference>
<name>A0A931H9P0_9SPHN</name>
<feature type="compositionally biased region" description="Polar residues" evidence="1">
    <location>
        <begin position="497"/>
        <end position="513"/>
    </location>
</feature>
<feature type="compositionally biased region" description="Polar residues" evidence="1">
    <location>
        <begin position="324"/>
        <end position="335"/>
    </location>
</feature>
<keyword evidence="3" id="KW-0969">Cilium</keyword>
<sequence length="519" mass="51295">MSFPLGPLPQLSPAGAALAGGGAGASADEAAPGFGAMLGGPAQQPQSGSGDNPQDDGQGLAIRPEHARPKSPKADRKMEIPQGSALAVLPSGQAKVAQLSLASAAGSATMAAAADDASGDSDVALEAEAVRTREAALAVAREGKAAEPAKTEARAASVPREPQELLAGDDEAQDPQESSFDENKPQAALAAFVAPVPAEVPAPAAMATGASRLALASATAGGHLAGQIPGAALAGPGLETAADAGGQETAGDEGGDDESAGDDLAFASQLRRTGVGSGRAQASRGASSASSAASESATPKAAERQGGQTLAASGEAAGTLEGASAQTRGDTSGLPSAIQSQALAGNGPVSRGGVLPYAPASQTGQAHSAQVSVQPGQFGTDIGVQISRALDKGSEDLLVRLDPRHMGRIDVRLSFDHDGMLRATVSADSAAAADLLRRESTDLNRALADAGVRADGQSLRFDTRAGGQGGQGQQAQSQHGQGQQGQGQGHPAFAANQFGTSEEQAYQPLSSSGRVDLMA</sequence>
<keyword evidence="4" id="KW-1185">Reference proteome</keyword>
<evidence type="ECO:0000259" key="2">
    <source>
        <dbReference type="Pfam" id="PF02120"/>
    </source>
</evidence>
<feature type="domain" description="Flagellar hook-length control protein-like C-terminal" evidence="2">
    <location>
        <begin position="386"/>
        <end position="460"/>
    </location>
</feature>
<feature type="compositionally biased region" description="Low complexity" evidence="1">
    <location>
        <begin position="239"/>
        <end position="249"/>
    </location>
</feature>
<feature type="region of interest" description="Disordered" evidence="1">
    <location>
        <begin position="141"/>
        <end position="186"/>
    </location>
</feature>
<dbReference type="Gene3D" id="3.30.750.140">
    <property type="match status" value="1"/>
</dbReference>
<feature type="compositionally biased region" description="Acidic residues" evidence="1">
    <location>
        <begin position="250"/>
        <end position="261"/>
    </location>
</feature>
<feature type="compositionally biased region" description="Low complexity" evidence="1">
    <location>
        <begin position="25"/>
        <end position="50"/>
    </location>
</feature>